<dbReference type="PROSITE" id="PS50240">
    <property type="entry name" value="TRYPSIN_DOM"/>
    <property type="match status" value="3"/>
</dbReference>
<dbReference type="SUPFAM" id="SSF50494">
    <property type="entry name" value="Trypsin-like serine proteases"/>
    <property type="match status" value="4"/>
</dbReference>
<dbReference type="Pfam" id="PF00089">
    <property type="entry name" value="Trypsin"/>
    <property type="match status" value="3"/>
</dbReference>
<evidence type="ECO:0000259" key="11">
    <source>
        <dbReference type="PROSITE" id="PS50240"/>
    </source>
</evidence>
<dbReference type="PANTHER" id="PTHR24260">
    <property type="match status" value="1"/>
</dbReference>
<keyword evidence="3" id="KW-0645">Protease</keyword>
<dbReference type="Gene3D" id="2.40.10.10">
    <property type="entry name" value="Trypsin-like serine proteases"/>
    <property type="match status" value="5"/>
</dbReference>
<dbReference type="PRINTS" id="PR00722">
    <property type="entry name" value="CHYMOTRYPSIN"/>
</dbReference>
<evidence type="ECO:0000256" key="10">
    <source>
        <dbReference type="SAM" id="SignalP"/>
    </source>
</evidence>
<dbReference type="InterPro" id="IPR051333">
    <property type="entry name" value="CLIP_Serine_Protease"/>
</dbReference>
<evidence type="ECO:0000256" key="4">
    <source>
        <dbReference type="ARBA" id="ARBA00022729"/>
    </source>
</evidence>
<dbReference type="InterPro" id="IPR009003">
    <property type="entry name" value="Peptidase_S1_PA"/>
</dbReference>
<organism evidence="12 13">
    <name type="scientific">Anopheles christyi</name>
    <dbReference type="NCBI Taxonomy" id="43041"/>
    <lineage>
        <taxon>Eukaryota</taxon>
        <taxon>Metazoa</taxon>
        <taxon>Ecdysozoa</taxon>
        <taxon>Arthropoda</taxon>
        <taxon>Hexapoda</taxon>
        <taxon>Insecta</taxon>
        <taxon>Pterygota</taxon>
        <taxon>Neoptera</taxon>
        <taxon>Endopterygota</taxon>
        <taxon>Diptera</taxon>
        <taxon>Nematocera</taxon>
        <taxon>Culicoidea</taxon>
        <taxon>Culicidae</taxon>
        <taxon>Anophelinae</taxon>
        <taxon>Anopheles</taxon>
    </lineage>
</organism>
<evidence type="ECO:0000256" key="5">
    <source>
        <dbReference type="ARBA" id="ARBA00022801"/>
    </source>
</evidence>
<sequence>MCFSLKWFAVLLCFMYFVSETSGQENYLTCGRRKIKSEYLIHNGIGAKAGHWPWHAAIFHRIGGKNKYECGGSILDENTILTASHCVHTTSGVISKSRVVVDVGRIHLKEGNEYTQTHLVKEIIVHPGFSKNSIINDIALIKLSSNITMTKYVQPVCLWTMDSNQELIVGRNGTVVGFGLNEQDVVSDQLKQALIGVVDPLTCIASDRAVFGTHLTPEIFCGKGQTGVSACNGDSGGGMFFEVGGKWFVRGLVSFIPLRGNTELCDPLKPTAYTDVAKYLEWIKQYIDQRVLSFESDVYDIDYEEKLRLFNFGTCGVKLSKVDNYTTSWPLPWVGFVTAPNEDTYRCVVTLISEWYAVGPAHCFQNDGVEIFVLLGYALETLEAECFVKKGYETICHLPSQKRRIQSVIVHPKFDMNNYANNIALIELRSPADTTQPNVKPICMPVTSELRTNSKNNLHEPSLSHVRISLKNIPVRYVESAECTKQYFEQNIVLPLGNTHFCVEIANEEDKRNCHSMKEGTPLQEMKIFNGTERYFLRGFKLIGNSCGSFSKATVFNNMEEYLDWILYNMRYNMLEPSEALRIASINTTQQDTTLETEWSMLQQQPGKEQLRLFNMDTCGLTSTLNQNLGQLTAMPWIGFFEVSENVTGELTSTRSLVVLISEWYAIAPKSSIQNGVVWRHIILGKYNPEAVCLPHSCVRTHQEVDIKTVIMPPSDPPSSVFVLIELLEPADLRIPYIRPICLPLMDPLLQNKPTEVILSSTNSYAFLSKKLTMVNEMICQQRLMYEGFYITSFMNISCGIEAAQFKQTQMIPKLGSPLQMAVWFGGQTRYFLHGMFYDQRQISPPLIYGPYLFYTVGYSDIKWIVENMQEKVLQTSFLTTTKNERVTLRPVQHASKRTLFNFDTCGISTSSYPMPWMGYVLPNAAFNNESSCSVTLISDRYVVGPADCFDDSREVYVVQFGSEGLEMECSEIYISESCTSLFQRIATQKIFLHPQYNRSNYQNGIALVRLAHPVDTSLPYVKPICLPIIDTIRSYDTSSLVMVGHSSFSDSMYRVILVDDKYLDPAECQKRWQGLKVSFNIDWSNHCVITKRSTEEECVDVFAGATLHSLQKHASSYRHFLRGILVHSQRACSIYYPAVYTNTDAHLEWILETMAQPASLPFDLQKELIFRSK</sequence>
<keyword evidence="8" id="KW-1015">Disulfide bond</keyword>
<feature type="signal peptide" evidence="10">
    <location>
        <begin position="1"/>
        <end position="23"/>
    </location>
</feature>
<dbReference type="VEuPathDB" id="VectorBase:ACHR000228"/>
<keyword evidence="7" id="KW-0865">Zymogen</keyword>
<keyword evidence="6" id="KW-0720">Serine protease</keyword>
<evidence type="ECO:0000313" key="13">
    <source>
        <dbReference type="Proteomes" id="UP000075881"/>
    </source>
</evidence>
<dbReference type="PANTHER" id="PTHR24260:SF136">
    <property type="entry name" value="GH08193P-RELATED"/>
    <property type="match status" value="1"/>
</dbReference>
<keyword evidence="4 10" id="KW-0732">Signal</keyword>
<feature type="domain" description="Peptidase S1" evidence="11">
    <location>
        <begin position="41"/>
        <end position="288"/>
    </location>
</feature>
<keyword evidence="2" id="KW-0964">Secreted</keyword>
<dbReference type="GO" id="GO:0005576">
    <property type="term" value="C:extracellular region"/>
    <property type="evidence" value="ECO:0007669"/>
    <property type="project" value="UniProtKB-SubCell"/>
</dbReference>
<evidence type="ECO:0000256" key="1">
    <source>
        <dbReference type="ARBA" id="ARBA00004613"/>
    </source>
</evidence>
<dbReference type="CDD" id="cd00190">
    <property type="entry name" value="Tryp_SPc"/>
    <property type="match status" value="1"/>
</dbReference>
<proteinExistence type="inferred from homology"/>
<protein>
    <recommendedName>
        <fullName evidence="11">Peptidase S1 domain-containing protein</fullName>
    </recommendedName>
</protein>
<feature type="domain" description="Peptidase S1" evidence="11">
    <location>
        <begin position="332"/>
        <end position="571"/>
    </location>
</feature>
<comment type="subcellular location">
    <subcellularLocation>
        <location evidence="1">Secreted</location>
    </subcellularLocation>
</comment>
<reference evidence="13" key="1">
    <citation type="submission" date="2013-03" db="EMBL/GenBank/DDBJ databases">
        <title>The Genome Sequence of Anopheles christyi ACHKN1017.</title>
        <authorList>
            <consortium name="The Broad Institute Genomics Platform"/>
            <person name="Neafsey D.E."/>
            <person name="Besansky N."/>
            <person name="Walker B."/>
            <person name="Young S.K."/>
            <person name="Zeng Q."/>
            <person name="Gargeya S."/>
            <person name="Fitzgerald M."/>
            <person name="Haas B."/>
            <person name="Abouelleil A."/>
            <person name="Allen A.W."/>
            <person name="Alvarado L."/>
            <person name="Arachchi H.M."/>
            <person name="Berlin A.M."/>
            <person name="Chapman S.B."/>
            <person name="Gainer-Dewar J."/>
            <person name="Goldberg J."/>
            <person name="Griggs A."/>
            <person name="Gujja S."/>
            <person name="Hansen M."/>
            <person name="Howarth C."/>
            <person name="Imamovic A."/>
            <person name="Ireland A."/>
            <person name="Larimer J."/>
            <person name="McCowan C."/>
            <person name="Murphy C."/>
            <person name="Pearson M."/>
            <person name="Poon T.W."/>
            <person name="Priest M."/>
            <person name="Roberts A."/>
            <person name="Saif S."/>
            <person name="Shea T."/>
            <person name="Sisk P."/>
            <person name="Sykes S."/>
            <person name="Wortman J."/>
            <person name="Nusbaum C."/>
            <person name="Birren B."/>
        </authorList>
    </citation>
    <scope>NUCLEOTIDE SEQUENCE [LARGE SCALE GENOMIC DNA]</scope>
    <source>
        <strain evidence="13">ACHKN1017</strain>
    </source>
</reference>
<dbReference type="PROSITE" id="PS00134">
    <property type="entry name" value="TRYPSIN_HIS"/>
    <property type="match status" value="1"/>
</dbReference>
<dbReference type="EnsemblMetazoa" id="ACHR000228-RA">
    <property type="protein sequence ID" value="ACHR000228-PA"/>
    <property type="gene ID" value="ACHR000228"/>
</dbReference>
<evidence type="ECO:0000256" key="3">
    <source>
        <dbReference type="ARBA" id="ARBA00022670"/>
    </source>
</evidence>
<evidence type="ECO:0000313" key="12">
    <source>
        <dbReference type="EnsemblMetazoa" id="ACHR000228-PA"/>
    </source>
</evidence>
<comment type="similarity">
    <text evidence="9">Belongs to the peptidase S1 family. CLIP subfamily.</text>
</comment>
<dbReference type="InterPro" id="IPR001314">
    <property type="entry name" value="Peptidase_S1A"/>
</dbReference>
<dbReference type="AlphaFoldDB" id="A0A182JNZ4"/>
<evidence type="ECO:0000256" key="2">
    <source>
        <dbReference type="ARBA" id="ARBA00022525"/>
    </source>
</evidence>
<accession>A0A182JNZ4</accession>
<dbReference type="SMART" id="SM00020">
    <property type="entry name" value="Tryp_SPc"/>
    <property type="match status" value="1"/>
</dbReference>
<dbReference type="InterPro" id="IPR018114">
    <property type="entry name" value="TRYPSIN_HIS"/>
</dbReference>
<feature type="domain" description="Peptidase S1" evidence="11">
    <location>
        <begin position="907"/>
        <end position="1156"/>
    </location>
</feature>
<dbReference type="GO" id="GO:0004252">
    <property type="term" value="F:serine-type endopeptidase activity"/>
    <property type="evidence" value="ECO:0007669"/>
    <property type="project" value="InterPro"/>
</dbReference>
<evidence type="ECO:0000256" key="6">
    <source>
        <dbReference type="ARBA" id="ARBA00022825"/>
    </source>
</evidence>
<name>A0A182JNZ4_9DIPT</name>
<evidence type="ECO:0000256" key="8">
    <source>
        <dbReference type="ARBA" id="ARBA00023157"/>
    </source>
</evidence>
<keyword evidence="13" id="KW-1185">Reference proteome</keyword>
<reference evidence="12" key="2">
    <citation type="submission" date="2020-05" db="UniProtKB">
        <authorList>
            <consortium name="EnsemblMetazoa"/>
        </authorList>
    </citation>
    <scope>IDENTIFICATION</scope>
    <source>
        <strain evidence="12">ACHKN1017</strain>
    </source>
</reference>
<dbReference type="FunFam" id="2.40.10.10:FF:000146">
    <property type="entry name" value="Serine protease 53"/>
    <property type="match status" value="1"/>
</dbReference>
<evidence type="ECO:0000256" key="9">
    <source>
        <dbReference type="ARBA" id="ARBA00024195"/>
    </source>
</evidence>
<feature type="chain" id="PRO_5008124433" description="Peptidase S1 domain-containing protein" evidence="10">
    <location>
        <begin position="24"/>
        <end position="1174"/>
    </location>
</feature>
<dbReference type="GO" id="GO:0006508">
    <property type="term" value="P:proteolysis"/>
    <property type="evidence" value="ECO:0007669"/>
    <property type="project" value="UniProtKB-KW"/>
</dbReference>
<evidence type="ECO:0000256" key="7">
    <source>
        <dbReference type="ARBA" id="ARBA00023145"/>
    </source>
</evidence>
<dbReference type="Proteomes" id="UP000075881">
    <property type="component" value="Unassembled WGS sequence"/>
</dbReference>
<dbReference type="InterPro" id="IPR043504">
    <property type="entry name" value="Peptidase_S1_PA_chymotrypsin"/>
</dbReference>
<dbReference type="InterPro" id="IPR001254">
    <property type="entry name" value="Trypsin_dom"/>
</dbReference>
<dbReference type="STRING" id="43041.A0A182JNZ4"/>
<keyword evidence="5" id="KW-0378">Hydrolase</keyword>